<dbReference type="EMBL" id="QJKJ01001554">
    <property type="protein sequence ID" value="RDY07061.1"/>
    <property type="molecule type" value="Genomic_DNA"/>
</dbReference>
<comment type="caution">
    <text evidence="2">The sequence shown here is derived from an EMBL/GenBank/DDBJ whole genome shotgun (WGS) entry which is preliminary data.</text>
</comment>
<feature type="domain" description="Integrase zinc-binding" evidence="1">
    <location>
        <begin position="90"/>
        <end position="124"/>
    </location>
</feature>
<feature type="non-terminal residue" evidence="2">
    <location>
        <position position="154"/>
    </location>
</feature>
<dbReference type="AlphaFoldDB" id="A0A371HW90"/>
<accession>A0A371HW90</accession>
<evidence type="ECO:0000313" key="3">
    <source>
        <dbReference type="Proteomes" id="UP000257109"/>
    </source>
</evidence>
<protein>
    <recommendedName>
        <fullName evidence="1">Integrase zinc-binding domain-containing protein</fullName>
    </recommendedName>
</protein>
<sequence>CGISAVLLQEIGPIAYFSRALFAQTLLKSTYEKEMMALESRVTDAISRMVEDGELLALTRPIWLDVEKLKQEVKTYPSLSRIVAALQKDLNEFHATIVGGHFGAYRTYKKLEANLYWRRMMTTLQGTTLSTHTTYHPEIDGQTVKLESKRSQPD</sequence>
<feature type="non-terminal residue" evidence="2">
    <location>
        <position position="1"/>
    </location>
</feature>
<evidence type="ECO:0000313" key="2">
    <source>
        <dbReference type="EMBL" id="RDY07061.1"/>
    </source>
</evidence>
<evidence type="ECO:0000259" key="1">
    <source>
        <dbReference type="Pfam" id="PF17921"/>
    </source>
</evidence>
<name>A0A371HW90_MUCPR</name>
<gene>
    <name evidence="2" type="ORF">CR513_08873</name>
</gene>
<dbReference type="Proteomes" id="UP000257109">
    <property type="component" value="Unassembled WGS sequence"/>
</dbReference>
<reference evidence="2" key="1">
    <citation type="submission" date="2018-05" db="EMBL/GenBank/DDBJ databases">
        <title>Draft genome of Mucuna pruriens seed.</title>
        <authorList>
            <person name="Nnadi N.E."/>
            <person name="Vos R."/>
            <person name="Hasami M.H."/>
            <person name="Devisetty U.K."/>
            <person name="Aguiy J.C."/>
        </authorList>
    </citation>
    <scope>NUCLEOTIDE SEQUENCE [LARGE SCALE GENOMIC DNA]</scope>
    <source>
        <strain evidence="2">JCA_2017</strain>
    </source>
</reference>
<keyword evidence="3" id="KW-1185">Reference proteome</keyword>
<organism evidence="2 3">
    <name type="scientific">Mucuna pruriens</name>
    <name type="common">Velvet bean</name>
    <name type="synonym">Dolichos pruriens</name>
    <dbReference type="NCBI Taxonomy" id="157652"/>
    <lineage>
        <taxon>Eukaryota</taxon>
        <taxon>Viridiplantae</taxon>
        <taxon>Streptophyta</taxon>
        <taxon>Embryophyta</taxon>
        <taxon>Tracheophyta</taxon>
        <taxon>Spermatophyta</taxon>
        <taxon>Magnoliopsida</taxon>
        <taxon>eudicotyledons</taxon>
        <taxon>Gunneridae</taxon>
        <taxon>Pentapetalae</taxon>
        <taxon>rosids</taxon>
        <taxon>fabids</taxon>
        <taxon>Fabales</taxon>
        <taxon>Fabaceae</taxon>
        <taxon>Papilionoideae</taxon>
        <taxon>50 kb inversion clade</taxon>
        <taxon>NPAAA clade</taxon>
        <taxon>indigoferoid/millettioid clade</taxon>
        <taxon>Phaseoleae</taxon>
        <taxon>Mucuna</taxon>
    </lineage>
</organism>
<dbReference type="Pfam" id="PF17921">
    <property type="entry name" value="Integrase_H2C2"/>
    <property type="match status" value="1"/>
</dbReference>
<proteinExistence type="predicted"/>
<dbReference type="InterPro" id="IPR041588">
    <property type="entry name" value="Integrase_H2C2"/>
</dbReference>
<dbReference type="Gene3D" id="1.10.340.70">
    <property type="match status" value="1"/>
</dbReference>